<proteinExistence type="inferred from homology"/>
<evidence type="ECO:0000256" key="3">
    <source>
        <dbReference type="RuleBase" id="RU004508"/>
    </source>
</evidence>
<dbReference type="PIRSF" id="PIRSF000390">
    <property type="entry name" value="PLP_StrS"/>
    <property type="match status" value="1"/>
</dbReference>
<dbReference type="PANTHER" id="PTHR30244">
    <property type="entry name" value="TRANSAMINASE"/>
    <property type="match status" value="1"/>
</dbReference>
<keyword evidence="5" id="KW-1185">Reference proteome</keyword>
<dbReference type="RefSeq" id="WP_187716587.1">
    <property type="nucleotide sequence ID" value="NZ_JACTAH010000001.1"/>
</dbReference>
<dbReference type="Gene3D" id="3.90.1150.10">
    <property type="entry name" value="Aspartate Aminotransferase, domain 1"/>
    <property type="match status" value="1"/>
</dbReference>
<dbReference type="CDD" id="cd00616">
    <property type="entry name" value="AHBA_syn"/>
    <property type="match status" value="1"/>
</dbReference>
<protein>
    <submittedName>
        <fullName evidence="4">DegT/DnrJ/EryC1/StrS family aminotransferase</fullName>
    </submittedName>
</protein>
<reference evidence="5" key="1">
    <citation type="submission" date="2023-07" db="EMBL/GenBank/DDBJ databases">
        <title>Thauera sp. CAU 1555 isolated from sand of Yaerae Beach.</title>
        <authorList>
            <person name="Kim W."/>
        </authorList>
    </citation>
    <scope>NUCLEOTIDE SEQUENCE [LARGE SCALE GENOMIC DNA]</scope>
    <source>
        <strain evidence="5">CAU 1555</strain>
    </source>
</reference>
<keyword evidence="4" id="KW-0032">Aminotransferase</keyword>
<organism evidence="4 5">
    <name type="scientific">Thauera sedimentorum</name>
    <dbReference type="NCBI Taxonomy" id="2767595"/>
    <lineage>
        <taxon>Bacteria</taxon>
        <taxon>Pseudomonadati</taxon>
        <taxon>Pseudomonadota</taxon>
        <taxon>Betaproteobacteria</taxon>
        <taxon>Rhodocyclales</taxon>
        <taxon>Zoogloeaceae</taxon>
        <taxon>Thauera</taxon>
    </lineage>
</organism>
<sequence>MADPQIPFLDLKRVLSFQRDALVEAATRVIDGGMFVLGENLAAFETRFARLCGVDAVIGVGNGLDALRLTLRAAIDGGRLARGDEVILPAHTFIATALAVSDCGLVPVFADCDPHTALAGVAEFDACRTPHTRAAIAVHLYGQLCEMPALQAWCAQHELLLFEDAAQAHGASLDGLQPGRFGLAAAYSFFPTKNLGALGDAGGVATCDPALAEQVRRLRNYGSTEKYIHTERGLNSRLDELQAALLLVRLQRFEAELAERRRLAARYREGLHHPLLQPLALRTDKPESHAWHLFVVRSPRRDALQAWLAGHGIGSQIHYPRPIHRQDAYRDTATRPLPHTEALCGEILSLPLFPGLTDAEQDRVIEACNAFPGQAG</sequence>
<evidence type="ECO:0000313" key="5">
    <source>
        <dbReference type="Proteomes" id="UP000603602"/>
    </source>
</evidence>
<gene>
    <name evidence="4" type="ORF">IFO67_02570</name>
</gene>
<dbReference type="SUPFAM" id="SSF53383">
    <property type="entry name" value="PLP-dependent transferases"/>
    <property type="match status" value="1"/>
</dbReference>
<evidence type="ECO:0000256" key="2">
    <source>
        <dbReference type="ARBA" id="ARBA00037999"/>
    </source>
</evidence>
<keyword evidence="1 3" id="KW-0663">Pyridoxal phosphate</keyword>
<comment type="similarity">
    <text evidence="2 3">Belongs to the DegT/DnrJ/EryC1 family.</text>
</comment>
<dbReference type="InterPro" id="IPR000653">
    <property type="entry name" value="DegT/StrS_aminotransferase"/>
</dbReference>
<dbReference type="InterPro" id="IPR015421">
    <property type="entry name" value="PyrdxlP-dep_Trfase_major"/>
</dbReference>
<dbReference type="Proteomes" id="UP000603602">
    <property type="component" value="Unassembled WGS sequence"/>
</dbReference>
<name>A0ABR9B990_9RHOO</name>
<keyword evidence="4" id="KW-0808">Transferase</keyword>
<accession>A0ABR9B990</accession>
<evidence type="ECO:0000256" key="1">
    <source>
        <dbReference type="ARBA" id="ARBA00022898"/>
    </source>
</evidence>
<dbReference type="PANTHER" id="PTHR30244:SF36">
    <property type="entry name" value="3-OXO-GLUCOSE-6-PHOSPHATE:GLUTAMATE AMINOTRANSFERASE"/>
    <property type="match status" value="1"/>
</dbReference>
<dbReference type="InterPro" id="IPR015422">
    <property type="entry name" value="PyrdxlP-dep_Trfase_small"/>
</dbReference>
<dbReference type="Gene3D" id="3.40.640.10">
    <property type="entry name" value="Type I PLP-dependent aspartate aminotransferase-like (Major domain)"/>
    <property type="match status" value="1"/>
</dbReference>
<dbReference type="EMBL" id="JACYTO010000001">
    <property type="protein sequence ID" value="MBD8501756.1"/>
    <property type="molecule type" value="Genomic_DNA"/>
</dbReference>
<dbReference type="InterPro" id="IPR015424">
    <property type="entry name" value="PyrdxlP-dep_Trfase"/>
</dbReference>
<evidence type="ECO:0000313" key="4">
    <source>
        <dbReference type="EMBL" id="MBD8501756.1"/>
    </source>
</evidence>
<comment type="caution">
    <text evidence="4">The sequence shown here is derived from an EMBL/GenBank/DDBJ whole genome shotgun (WGS) entry which is preliminary data.</text>
</comment>
<dbReference type="Pfam" id="PF01041">
    <property type="entry name" value="DegT_DnrJ_EryC1"/>
    <property type="match status" value="1"/>
</dbReference>
<dbReference type="GO" id="GO:0008483">
    <property type="term" value="F:transaminase activity"/>
    <property type="evidence" value="ECO:0007669"/>
    <property type="project" value="UniProtKB-KW"/>
</dbReference>